<dbReference type="EMBL" id="CP145892">
    <property type="protein sequence ID" value="WWP19926.1"/>
    <property type="molecule type" value="Genomic_DNA"/>
</dbReference>
<evidence type="ECO:0008006" key="4">
    <source>
        <dbReference type="Google" id="ProtNLM"/>
    </source>
</evidence>
<dbReference type="RefSeq" id="WP_338707088.1">
    <property type="nucleotide sequence ID" value="NZ_CP145892.1"/>
</dbReference>
<feature type="coiled-coil region" evidence="1">
    <location>
        <begin position="314"/>
        <end position="341"/>
    </location>
</feature>
<proteinExistence type="predicted"/>
<keyword evidence="1" id="KW-0175">Coiled coil</keyword>
<sequence>MIKFVMINKKDSSNFDFYSYTEQIMEKVKLDLNSNSLEFYSNKEAIRKATFEYKQTDFFVNFTVLATYETIQLKVDVILPSKDPSNLELHDLKIKIKDLMIDDWEQCVWLEDTQSELFAEELYKKVHNVENSLRRLINSIMFFELGGDWWEKYMPADLINKYNERSDKYRRRTPSFDNIHTNLMSIDTGDLTRILNFKTYKIKRNSFFRDPDGLNPFEDFAEPINVFSRDEKERLFIFQNLMNSIFFNTKSIEKLHPTLIRELKEQMEVDKNFWEDYFLPWFSCDFRKFDGLWSEFKTDRNHVAHNKLIDLRLRDKFNKSMNELQKLIADAEEKFDAYTETEAASYVEEIRFEAEVMERQQADDWRDTIEEATGIRILDESEIIYEFDEHLSTIFDHLRDMFYYRSDLEISYFETTLKEEAIIFIIEHNITRDDIKVSVLPDINSSAGELSTITLQVITNDKEEMFDIYYTNGEAEYNDEQTNYMPLVYDHWEVTSGLSKMEKFISSLVSSDFPEITEDQIASVPCRYCESRSVYFSEEDSDAESTLRYKTGECLNCGRVNTLGFCMRCDKTLNQEKDGLCDGCVAYMDAQ</sequence>
<gene>
    <name evidence="2" type="ORF">V6668_26355</name>
</gene>
<evidence type="ECO:0000313" key="3">
    <source>
        <dbReference type="Proteomes" id="UP001364764"/>
    </source>
</evidence>
<protein>
    <recommendedName>
        <fullName evidence="4">Apea-like HEPN domain-containing protein</fullName>
    </recommendedName>
</protein>
<name>A0ABD8ARI8_PAEAM</name>
<accession>A0ABD8ARI8</accession>
<reference evidence="2 3" key="1">
    <citation type="submission" date="2024-02" db="EMBL/GenBank/DDBJ databases">
        <title>Complete sequences of two Paenibacillus sp. strains and one Lysinibacillus strain isolated from the environment on STAA medium highlight biotechnological potential.</title>
        <authorList>
            <person name="Attere S.A."/>
            <person name="Piche L.C."/>
            <person name="Intertaglia L."/>
            <person name="Lami R."/>
            <person name="Charette S.J."/>
            <person name="Vincent A.T."/>
        </authorList>
    </citation>
    <scope>NUCLEOTIDE SEQUENCE [LARGE SCALE GENOMIC DNA]</scope>
    <source>
        <strain evidence="2 3">Y5S-7</strain>
    </source>
</reference>
<dbReference type="Proteomes" id="UP001364764">
    <property type="component" value="Chromosome"/>
</dbReference>
<dbReference type="AlphaFoldDB" id="A0ABD8ARI8"/>
<evidence type="ECO:0000313" key="2">
    <source>
        <dbReference type="EMBL" id="WWP19926.1"/>
    </source>
</evidence>
<dbReference type="GeneID" id="93479070"/>
<evidence type="ECO:0000256" key="1">
    <source>
        <dbReference type="SAM" id="Coils"/>
    </source>
</evidence>
<organism evidence="2 3">
    <name type="scientific">Paenibacillus amylolyticus</name>
    <dbReference type="NCBI Taxonomy" id="1451"/>
    <lineage>
        <taxon>Bacteria</taxon>
        <taxon>Bacillati</taxon>
        <taxon>Bacillota</taxon>
        <taxon>Bacilli</taxon>
        <taxon>Bacillales</taxon>
        <taxon>Paenibacillaceae</taxon>
        <taxon>Paenibacillus</taxon>
    </lineage>
</organism>